<dbReference type="AlphaFoldDB" id="A0A392TW06"/>
<feature type="non-terminal residue" evidence="1">
    <location>
        <position position="1"/>
    </location>
</feature>
<name>A0A392TW06_9FABA</name>
<dbReference type="EMBL" id="LXQA010656789">
    <property type="protein sequence ID" value="MCI64480.1"/>
    <property type="molecule type" value="Genomic_DNA"/>
</dbReference>
<proteinExistence type="predicted"/>
<dbReference type="Proteomes" id="UP000265520">
    <property type="component" value="Unassembled WGS sequence"/>
</dbReference>
<comment type="caution">
    <text evidence="1">The sequence shown here is derived from an EMBL/GenBank/DDBJ whole genome shotgun (WGS) entry which is preliminary data.</text>
</comment>
<organism evidence="1 2">
    <name type="scientific">Trifolium medium</name>
    <dbReference type="NCBI Taxonomy" id="97028"/>
    <lineage>
        <taxon>Eukaryota</taxon>
        <taxon>Viridiplantae</taxon>
        <taxon>Streptophyta</taxon>
        <taxon>Embryophyta</taxon>
        <taxon>Tracheophyta</taxon>
        <taxon>Spermatophyta</taxon>
        <taxon>Magnoliopsida</taxon>
        <taxon>eudicotyledons</taxon>
        <taxon>Gunneridae</taxon>
        <taxon>Pentapetalae</taxon>
        <taxon>rosids</taxon>
        <taxon>fabids</taxon>
        <taxon>Fabales</taxon>
        <taxon>Fabaceae</taxon>
        <taxon>Papilionoideae</taxon>
        <taxon>50 kb inversion clade</taxon>
        <taxon>NPAAA clade</taxon>
        <taxon>Hologalegina</taxon>
        <taxon>IRL clade</taxon>
        <taxon>Trifolieae</taxon>
        <taxon>Trifolium</taxon>
    </lineage>
</organism>
<protein>
    <submittedName>
        <fullName evidence="1">Uncharacterized protein</fullName>
    </submittedName>
</protein>
<evidence type="ECO:0000313" key="2">
    <source>
        <dbReference type="Proteomes" id="UP000265520"/>
    </source>
</evidence>
<accession>A0A392TW06</accession>
<reference evidence="1 2" key="1">
    <citation type="journal article" date="2018" name="Front. Plant Sci.">
        <title>Red Clover (Trifolium pratense) and Zigzag Clover (T. medium) - A Picture of Genomic Similarities and Differences.</title>
        <authorList>
            <person name="Dluhosova J."/>
            <person name="Istvanek J."/>
            <person name="Nedelnik J."/>
            <person name="Repkova J."/>
        </authorList>
    </citation>
    <scope>NUCLEOTIDE SEQUENCE [LARGE SCALE GENOMIC DNA]</scope>
    <source>
        <strain evidence="2">cv. 10/8</strain>
        <tissue evidence="1">Leaf</tissue>
    </source>
</reference>
<keyword evidence="2" id="KW-1185">Reference proteome</keyword>
<evidence type="ECO:0000313" key="1">
    <source>
        <dbReference type="EMBL" id="MCI64480.1"/>
    </source>
</evidence>
<sequence length="24" mass="2111">AAGCGGGCGAAAATWAACNSRTAL</sequence>